<dbReference type="AlphaFoldDB" id="A0A4R1FRK3"/>
<evidence type="ECO:0000313" key="3">
    <source>
        <dbReference type="EMBL" id="TCJ97587.1"/>
    </source>
</evidence>
<name>A0A4R1FRK3_9NOCA</name>
<dbReference type="STRING" id="1210063.GCA_001612665_01290"/>
<accession>A0A4R1FRK3</accession>
<feature type="domain" description="Amidohydrolase-related" evidence="2">
    <location>
        <begin position="81"/>
        <end position="375"/>
    </location>
</feature>
<comment type="caution">
    <text evidence="3">The sequence shown here is derived from an EMBL/GenBank/DDBJ whole genome shotgun (WGS) entry which is preliminary data.</text>
</comment>
<keyword evidence="4" id="KW-1185">Reference proteome</keyword>
<dbReference type="GO" id="GO:0016787">
    <property type="term" value="F:hydrolase activity"/>
    <property type="evidence" value="ECO:0007669"/>
    <property type="project" value="UniProtKB-KW"/>
</dbReference>
<evidence type="ECO:0000259" key="2">
    <source>
        <dbReference type="Pfam" id="PF04909"/>
    </source>
</evidence>
<keyword evidence="1" id="KW-0456">Lyase</keyword>
<dbReference type="InterPro" id="IPR032466">
    <property type="entry name" value="Metal_Hydrolase"/>
</dbReference>
<dbReference type="GO" id="GO:0016831">
    <property type="term" value="F:carboxy-lyase activity"/>
    <property type="evidence" value="ECO:0007669"/>
    <property type="project" value="InterPro"/>
</dbReference>
<evidence type="ECO:0000256" key="1">
    <source>
        <dbReference type="ARBA" id="ARBA00023239"/>
    </source>
</evidence>
<organism evidence="3 4">
    <name type="scientific">Nocardia alba</name>
    <dbReference type="NCBI Taxonomy" id="225051"/>
    <lineage>
        <taxon>Bacteria</taxon>
        <taxon>Bacillati</taxon>
        <taxon>Actinomycetota</taxon>
        <taxon>Actinomycetes</taxon>
        <taxon>Mycobacteriales</taxon>
        <taxon>Nocardiaceae</taxon>
        <taxon>Nocardia</taxon>
    </lineage>
</organism>
<dbReference type="Gene3D" id="3.20.20.140">
    <property type="entry name" value="Metal-dependent hydrolases"/>
    <property type="match status" value="1"/>
</dbReference>
<dbReference type="GO" id="GO:0019748">
    <property type="term" value="P:secondary metabolic process"/>
    <property type="evidence" value="ECO:0007669"/>
    <property type="project" value="TreeGrafter"/>
</dbReference>
<evidence type="ECO:0000313" key="4">
    <source>
        <dbReference type="Proteomes" id="UP000294856"/>
    </source>
</evidence>
<reference evidence="3 4" key="1">
    <citation type="submission" date="2019-03" db="EMBL/GenBank/DDBJ databases">
        <title>Genomic Encyclopedia of Type Strains, Phase IV (KMG-IV): sequencing the most valuable type-strain genomes for metagenomic binning, comparative biology and taxonomic classification.</title>
        <authorList>
            <person name="Goeker M."/>
        </authorList>
    </citation>
    <scope>NUCLEOTIDE SEQUENCE [LARGE SCALE GENOMIC DNA]</scope>
    <source>
        <strain evidence="3 4">DSM 44684</strain>
    </source>
</reference>
<dbReference type="PANTHER" id="PTHR21240:SF28">
    <property type="entry name" value="ISO-OROTATE DECARBOXYLASE (EUROFUNG)"/>
    <property type="match status" value="1"/>
</dbReference>
<dbReference type="SUPFAM" id="SSF51556">
    <property type="entry name" value="Metallo-dependent hydrolases"/>
    <property type="match status" value="1"/>
</dbReference>
<dbReference type="Pfam" id="PF04909">
    <property type="entry name" value="Amidohydro_2"/>
    <property type="match status" value="1"/>
</dbReference>
<dbReference type="GO" id="GO:0005737">
    <property type="term" value="C:cytoplasm"/>
    <property type="evidence" value="ECO:0007669"/>
    <property type="project" value="TreeGrafter"/>
</dbReference>
<protein>
    <submittedName>
        <fullName evidence="3">Putative TIM-barrel fold metal-dependent hydrolase</fullName>
    </submittedName>
</protein>
<keyword evidence="3" id="KW-0378">Hydrolase</keyword>
<dbReference type="InterPro" id="IPR032465">
    <property type="entry name" value="ACMSD"/>
</dbReference>
<dbReference type="Proteomes" id="UP000294856">
    <property type="component" value="Unassembled WGS sequence"/>
</dbReference>
<proteinExistence type="predicted"/>
<dbReference type="OrthoDB" id="8673349at2"/>
<dbReference type="EMBL" id="SMFR01000002">
    <property type="protein sequence ID" value="TCJ97587.1"/>
    <property type="molecule type" value="Genomic_DNA"/>
</dbReference>
<sequence length="432" mass="48417">MDKNDMILISVDDHIIEPPDMFTNHLPAKYAAEAPRLVRTDNGADVWKFRDTVIPNVALNAVAGRPKEEYGLEPDGLDEIRPGCFDVHERIKDMNAGGVLASMNFPSFPGFAGRLFATEDSDFSLALVRAYNDWHIDEWCGAYPGRFIPMALPVIWDAELCAAEVRRVADKGVHSLTFSENPAALGYPSFHDPFWNPLWKALVDTDTVLNVHIGSSGRLSIPAVDSPPDVMITLQPMNIVQAAADLLWSRPVKDYPDLKIALSEGGTGWIPYFLERVDRTFEMHSTWTMQDFGGKVPSEVFRDHFMTCFISDPIGVRLRHEIGIDNIMWEMDYPHSDSMWPDAPEVLEQVLGREQVPDDEIDKMTHLNAMRWYSFDPFQHIPREQATVGALRAAAADHDVSVQARKHKNSTSEDKLEAFAAQIKAATAQNAG</sequence>
<dbReference type="RefSeq" id="WP_084472472.1">
    <property type="nucleotide sequence ID" value="NZ_SMFR01000002.1"/>
</dbReference>
<gene>
    <name evidence="3" type="ORF">DFR71_3631</name>
</gene>
<dbReference type="InterPro" id="IPR006680">
    <property type="entry name" value="Amidohydro-rel"/>
</dbReference>
<dbReference type="PANTHER" id="PTHR21240">
    <property type="entry name" value="2-AMINO-3-CARBOXYLMUCONATE-6-SEMIALDEHYDE DECARBOXYLASE"/>
    <property type="match status" value="1"/>
</dbReference>